<organism evidence="1 2">
    <name type="scientific">Humidesulfovibrio mexicanus</name>
    <dbReference type="NCBI Taxonomy" id="147047"/>
    <lineage>
        <taxon>Bacteria</taxon>
        <taxon>Pseudomonadati</taxon>
        <taxon>Thermodesulfobacteriota</taxon>
        <taxon>Desulfovibrionia</taxon>
        <taxon>Desulfovibrionales</taxon>
        <taxon>Desulfovibrionaceae</taxon>
        <taxon>Humidesulfovibrio</taxon>
    </lineage>
</organism>
<reference evidence="1 2" key="1">
    <citation type="submission" date="2017-06" db="EMBL/GenBank/DDBJ databases">
        <authorList>
            <person name="Kim H.J."/>
            <person name="Triplett B.A."/>
        </authorList>
    </citation>
    <scope>NUCLEOTIDE SEQUENCE [LARGE SCALE GENOMIC DNA]</scope>
    <source>
        <strain evidence="1 2">DSM 13116</strain>
    </source>
</reference>
<proteinExistence type="predicted"/>
<dbReference type="RefSeq" id="WP_089275168.1">
    <property type="nucleotide sequence ID" value="NZ_FZOC01000007.1"/>
</dbReference>
<protein>
    <submittedName>
        <fullName evidence="1">Uncharacterized protein</fullName>
    </submittedName>
</protein>
<name>A0A239C7T4_9BACT</name>
<gene>
    <name evidence="1" type="ORF">SAMN04488503_2974</name>
</gene>
<keyword evidence="2" id="KW-1185">Reference proteome</keyword>
<dbReference type="AlphaFoldDB" id="A0A239C7T4"/>
<sequence length="83" mass="9183">MLPFADMRCCDCEHWSDDGCEEAAEALVLEGWPRADVRPEEDADASRCPGFVPARGLPEVLEEERSGREASARVAAIRGFMGW</sequence>
<dbReference type="EMBL" id="FZOC01000007">
    <property type="protein sequence ID" value="SNS15681.1"/>
    <property type="molecule type" value="Genomic_DNA"/>
</dbReference>
<dbReference type="Proteomes" id="UP000198324">
    <property type="component" value="Unassembled WGS sequence"/>
</dbReference>
<evidence type="ECO:0000313" key="2">
    <source>
        <dbReference type="Proteomes" id="UP000198324"/>
    </source>
</evidence>
<evidence type="ECO:0000313" key="1">
    <source>
        <dbReference type="EMBL" id="SNS15681.1"/>
    </source>
</evidence>
<accession>A0A239C7T4</accession>